<dbReference type="HOGENOM" id="CLU_131372_0_0_4"/>
<evidence type="ECO:0008006" key="4">
    <source>
        <dbReference type="Google" id="ProtNLM"/>
    </source>
</evidence>
<feature type="transmembrane region" description="Helical" evidence="1">
    <location>
        <begin position="71"/>
        <end position="95"/>
    </location>
</feature>
<organism evidence="2 3">
    <name type="scientific">Lautropia mirabilis ATCC 51599</name>
    <dbReference type="NCBI Taxonomy" id="887898"/>
    <lineage>
        <taxon>Bacteria</taxon>
        <taxon>Pseudomonadati</taxon>
        <taxon>Pseudomonadota</taxon>
        <taxon>Betaproteobacteria</taxon>
        <taxon>Burkholderiales</taxon>
        <taxon>Burkholderiaceae</taxon>
        <taxon>Lautropia</taxon>
    </lineage>
</organism>
<dbReference type="RefSeq" id="WP_005672446.1">
    <property type="nucleotide sequence ID" value="NZ_CP146288.1"/>
</dbReference>
<sequence>MTPHQDQMARRLCQLLDSAADDLSPRIQSRLAAARGQALARLDEITRETGRAGRSRGRFLDFWRTPWQAPAWSRLALTAIPAILLALAALAGSLFTQERTVIQQADAYTEMLTADVPLSAYTDNGFAAHLQGGMMRTSASARDR</sequence>
<dbReference type="EMBL" id="AEQP01000002">
    <property type="protein sequence ID" value="EFV95557.1"/>
    <property type="molecule type" value="Genomic_DNA"/>
</dbReference>
<reference evidence="2 3" key="1">
    <citation type="submission" date="2010-12" db="EMBL/GenBank/DDBJ databases">
        <authorList>
            <person name="Muzny D."/>
            <person name="Qin X."/>
            <person name="Deng J."/>
            <person name="Jiang H."/>
            <person name="Liu Y."/>
            <person name="Qu J."/>
            <person name="Song X.-Z."/>
            <person name="Zhang L."/>
            <person name="Thornton R."/>
            <person name="Coyle M."/>
            <person name="Francisco L."/>
            <person name="Jackson L."/>
            <person name="Javaid M."/>
            <person name="Korchina V."/>
            <person name="Kovar C."/>
            <person name="Mata R."/>
            <person name="Mathew T."/>
            <person name="Ngo R."/>
            <person name="Nguyen L."/>
            <person name="Nguyen N."/>
            <person name="Okwuonu G."/>
            <person name="Ongeri F."/>
            <person name="Pham C."/>
            <person name="Simmons D."/>
            <person name="Wilczek-Boney K."/>
            <person name="Hale W."/>
            <person name="Jakkamsetti A."/>
            <person name="Pham P."/>
            <person name="Ruth R."/>
            <person name="San Lucas F."/>
            <person name="Warren J."/>
            <person name="Zhang J."/>
            <person name="Zhao Z."/>
            <person name="Zhou C."/>
            <person name="Zhu D."/>
            <person name="Lee S."/>
            <person name="Bess C."/>
            <person name="Blankenburg K."/>
            <person name="Forbes L."/>
            <person name="Fu Q."/>
            <person name="Gubbala S."/>
            <person name="Hirani K."/>
            <person name="Jayaseelan J.C."/>
            <person name="Lara F."/>
            <person name="Munidasa M."/>
            <person name="Palculict T."/>
            <person name="Patil S."/>
            <person name="Pu L.-L."/>
            <person name="Saada N."/>
            <person name="Tang L."/>
            <person name="Weissenberger G."/>
            <person name="Zhu Y."/>
            <person name="Hemphill L."/>
            <person name="Shang Y."/>
            <person name="Youmans B."/>
            <person name="Ayvaz T."/>
            <person name="Ross M."/>
            <person name="Santibanez J."/>
            <person name="Aqrawi P."/>
            <person name="Gross S."/>
            <person name="Joshi V."/>
            <person name="Fowler G."/>
            <person name="Nazareth L."/>
            <person name="Reid J."/>
            <person name="Worley K."/>
            <person name="Petrosino J."/>
            <person name="Highlander S."/>
            <person name="Gibbs R."/>
        </authorList>
    </citation>
    <scope>NUCLEOTIDE SEQUENCE [LARGE SCALE GENOMIC DNA]</scope>
    <source>
        <strain evidence="2 3">ATCC 51599</strain>
    </source>
</reference>
<evidence type="ECO:0000256" key="1">
    <source>
        <dbReference type="SAM" id="Phobius"/>
    </source>
</evidence>
<keyword evidence="3" id="KW-1185">Reference proteome</keyword>
<dbReference type="InterPro" id="IPR022064">
    <property type="entry name" value="DUF3619"/>
</dbReference>
<evidence type="ECO:0000313" key="2">
    <source>
        <dbReference type="EMBL" id="EFV95557.1"/>
    </source>
</evidence>
<evidence type="ECO:0000313" key="3">
    <source>
        <dbReference type="Proteomes" id="UP000011021"/>
    </source>
</evidence>
<proteinExistence type="predicted"/>
<protein>
    <recommendedName>
        <fullName evidence="4">DUF3619 family protein</fullName>
    </recommendedName>
</protein>
<dbReference type="AlphaFoldDB" id="E7RUV3"/>
<dbReference type="Proteomes" id="UP000011021">
    <property type="component" value="Unassembled WGS sequence"/>
</dbReference>
<name>E7RUV3_9BURK</name>
<gene>
    <name evidence="2" type="ORF">HMPREF0551_0465</name>
</gene>
<dbReference type="Pfam" id="PF12279">
    <property type="entry name" value="DUF3619"/>
    <property type="match status" value="1"/>
</dbReference>
<dbReference type="STRING" id="887898.HMPREF0551_0465"/>
<keyword evidence="1" id="KW-1133">Transmembrane helix</keyword>
<comment type="caution">
    <text evidence="2">The sequence shown here is derived from an EMBL/GenBank/DDBJ whole genome shotgun (WGS) entry which is preliminary data.</text>
</comment>
<keyword evidence="1" id="KW-0812">Transmembrane</keyword>
<accession>E7RUV3</accession>
<keyword evidence="1" id="KW-0472">Membrane</keyword>